<gene>
    <name evidence="5" type="ORF">EJ06DRAFT_567809</name>
</gene>
<dbReference type="OrthoDB" id="2108802at2759"/>
<sequence>MLSSLLVFPLLASAAVWQPPVGAKFQIILRNSIIDASSPLAPSNIDVLDLDLFDTPKSLITKLHGQGKRVVCYFSAGGAETWRPDYGRLNASVLGDEIRGWRGERWLDIRSEGVWEVMRGRVGMAAEKGCDGVDPDNIDAFGDEARRGGGFGLTKQDSIAFVKRLAAEAHRLDLAIGLKNAEAILPSVRGDVQFAVNEECATYGCSAYESFVKEKPVFHIEYASHTVNGTDSRRGRVRMMSKEAAQRISTVIKNMDLGGWVMYCDGSWGVTKTRGGGRG</sequence>
<dbReference type="InterPro" id="IPR004352">
    <property type="entry name" value="GH114_TIM-barrel"/>
</dbReference>
<organism evidence="5 6">
    <name type="scientific">Trichodelitschia bisporula</name>
    <dbReference type="NCBI Taxonomy" id="703511"/>
    <lineage>
        <taxon>Eukaryota</taxon>
        <taxon>Fungi</taxon>
        <taxon>Dikarya</taxon>
        <taxon>Ascomycota</taxon>
        <taxon>Pezizomycotina</taxon>
        <taxon>Dothideomycetes</taxon>
        <taxon>Dothideomycetes incertae sedis</taxon>
        <taxon>Phaeotrichales</taxon>
        <taxon>Phaeotrichaceae</taxon>
        <taxon>Trichodelitschia</taxon>
    </lineage>
</organism>
<name>A0A6G1HM74_9PEZI</name>
<dbReference type="InterPro" id="IPR013785">
    <property type="entry name" value="Aldolase_TIM"/>
</dbReference>
<proteinExistence type="predicted"/>
<evidence type="ECO:0000256" key="3">
    <source>
        <dbReference type="SAM" id="SignalP"/>
    </source>
</evidence>
<protein>
    <recommendedName>
        <fullName evidence="2">alpha-galactosidase</fullName>
        <ecNumber evidence="2">3.2.1.22</ecNumber>
    </recommendedName>
</protein>
<accession>A0A6G1HM74</accession>
<dbReference type="GO" id="GO:0004557">
    <property type="term" value="F:alpha-galactosidase activity"/>
    <property type="evidence" value="ECO:0007669"/>
    <property type="project" value="UniProtKB-EC"/>
</dbReference>
<dbReference type="PANTHER" id="PTHR35273:SF2">
    <property type="entry name" value="ALPHA-GALACTOSIDASE"/>
    <property type="match status" value="1"/>
</dbReference>
<evidence type="ECO:0000256" key="1">
    <source>
        <dbReference type="ARBA" id="ARBA00001255"/>
    </source>
</evidence>
<dbReference type="EMBL" id="ML996705">
    <property type="protein sequence ID" value="KAF2397001.1"/>
    <property type="molecule type" value="Genomic_DNA"/>
</dbReference>
<dbReference type="InterPro" id="IPR017853">
    <property type="entry name" value="GH"/>
</dbReference>
<reference evidence="5" key="1">
    <citation type="journal article" date="2020" name="Stud. Mycol.">
        <title>101 Dothideomycetes genomes: a test case for predicting lifestyles and emergence of pathogens.</title>
        <authorList>
            <person name="Haridas S."/>
            <person name="Albert R."/>
            <person name="Binder M."/>
            <person name="Bloem J."/>
            <person name="Labutti K."/>
            <person name="Salamov A."/>
            <person name="Andreopoulos B."/>
            <person name="Baker S."/>
            <person name="Barry K."/>
            <person name="Bills G."/>
            <person name="Bluhm B."/>
            <person name="Cannon C."/>
            <person name="Castanera R."/>
            <person name="Culley D."/>
            <person name="Daum C."/>
            <person name="Ezra D."/>
            <person name="Gonzalez J."/>
            <person name="Henrissat B."/>
            <person name="Kuo A."/>
            <person name="Liang C."/>
            <person name="Lipzen A."/>
            <person name="Lutzoni F."/>
            <person name="Magnuson J."/>
            <person name="Mondo S."/>
            <person name="Nolan M."/>
            <person name="Ohm R."/>
            <person name="Pangilinan J."/>
            <person name="Park H.-J."/>
            <person name="Ramirez L."/>
            <person name="Alfaro M."/>
            <person name="Sun H."/>
            <person name="Tritt A."/>
            <person name="Yoshinaga Y."/>
            <person name="Zwiers L.-H."/>
            <person name="Turgeon B."/>
            <person name="Goodwin S."/>
            <person name="Spatafora J."/>
            <person name="Crous P."/>
            <person name="Grigoriev I."/>
        </authorList>
    </citation>
    <scope>NUCLEOTIDE SEQUENCE</scope>
    <source>
        <strain evidence="5">CBS 262.69</strain>
    </source>
</reference>
<comment type="catalytic activity">
    <reaction evidence="1">
        <text>Hydrolysis of terminal, non-reducing alpha-D-galactose residues in alpha-D-galactosides, including galactose oligosaccharides, galactomannans and galactolipids.</text>
        <dbReference type="EC" id="3.2.1.22"/>
    </reaction>
</comment>
<evidence type="ECO:0000256" key="2">
    <source>
        <dbReference type="ARBA" id="ARBA00012755"/>
    </source>
</evidence>
<dbReference type="Pfam" id="PF03537">
    <property type="entry name" value="Glyco_hydro_114"/>
    <property type="match status" value="1"/>
</dbReference>
<dbReference type="EC" id="3.2.1.22" evidence="2"/>
<feature type="domain" description="Glycoside-hydrolase family GH114 TIM-barrel" evidence="4">
    <location>
        <begin position="25"/>
        <end position="260"/>
    </location>
</feature>
<evidence type="ECO:0000313" key="5">
    <source>
        <dbReference type="EMBL" id="KAF2397001.1"/>
    </source>
</evidence>
<evidence type="ECO:0000313" key="6">
    <source>
        <dbReference type="Proteomes" id="UP000799640"/>
    </source>
</evidence>
<feature type="chain" id="PRO_5026021555" description="alpha-galactosidase" evidence="3">
    <location>
        <begin position="18"/>
        <end position="279"/>
    </location>
</feature>
<dbReference type="PANTHER" id="PTHR35273">
    <property type="entry name" value="ALPHA-1,4 POLYGALACTOSAMINIDASE, PUTATIVE (AFU_ORTHOLOGUE AFUA_3G07890)-RELATED"/>
    <property type="match status" value="1"/>
</dbReference>
<keyword evidence="3" id="KW-0732">Signal</keyword>
<dbReference type="Gene3D" id="3.20.20.70">
    <property type="entry name" value="Aldolase class I"/>
    <property type="match status" value="1"/>
</dbReference>
<keyword evidence="6" id="KW-1185">Reference proteome</keyword>
<dbReference type="SUPFAM" id="SSF51445">
    <property type="entry name" value="(Trans)glycosidases"/>
    <property type="match status" value="1"/>
</dbReference>
<dbReference type="Proteomes" id="UP000799640">
    <property type="component" value="Unassembled WGS sequence"/>
</dbReference>
<feature type="signal peptide" evidence="3">
    <location>
        <begin position="1"/>
        <end position="17"/>
    </location>
</feature>
<dbReference type="AlphaFoldDB" id="A0A6G1HM74"/>
<evidence type="ECO:0000259" key="4">
    <source>
        <dbReference type="Pfam" id="PF03537"/>
    </source>
</evidence>